<accession>A0A8S9UW24</accession>
<evidence type="ECO:0008006" key="5">
    <source>
        <dbReference type="Google" id="ProtNLM"/>
    </source>
</evidence>
<feature type="compositionally biased region" description="Basic and acidic residues" evidence="1">
    <location>
        <begin position="268"/>
        <end position="284"/>
    </location>
</feature>
<dbReference type="EMBL" id="JAACNO010002033">
    <property type="protein sequence ID" value="KAF4135985.1"/>
    <property type="molecule type" value="Genomic_DNA"/>
</dbReference>
<evidence type="ECO:0000256" key="1">
    <source>
        <dbReference type="SAM" id="MobiDB-lite"/>
    </source>
</evidence>
<dbReference type="AlphaFoldDB" id="A0A8S9UW24"/>
<sequence length="352" mass="40209">MKRSDRDPMRWVNQPIFKLEIDSHGHETQIRGKVMNYCPSSVRYLLMYEDGSSDGVPVDEIEDHVPLLLQLPNKRRRLVSADRQAAAQREECAAFHERPKRRKVSSVAKSKAATFDKEAVVSRFIRTTLCELTEVLDVSDDQRQTLMTALESGKEQPHAALTRYDQEGGLDALSHTLRTYARCGEDAATAKESSVKRESDRTQDSSQRRTAETSPFSPFFRSPCGQHLRELLRGKSASVFSPKATRSKEQHDPLKRERIPQHSPNETLIRRQIKENSMPDKTPEVVDLTGDGSEDEEDDDIEITPSGRRRLHFGVNSTVHFDFRDSVDVFRFHLRRTGHKRANLPRQSGSRC</sequence>
<dbReference type="Proteomes" id="UP000704712">
    <property type="component" value="Unassembled WGS sequence"/>
</dbReference>
<feature type="region of interest" description="Disordered" evidence="1">
    <location>
        <begin position="235"/>
        <end position="300"/>
    </location>
</feature>
<reference evidence="3" key="1">
    <citation type="submission" date="2020-03" db="EMBL/GenBank/DDBJ databases">
        <title>Hybrid Assembly of Korean Phytophthora infestans isolates.</title>
        <authorList>
            <person name="Prokchorchik M."/>
            <person name="Lee Y."/>
            <person name="Seo J."/>
            <person name="Cho J.-H."/>
            <person name="Park Y.-E."/>
            <person name="Jang D.-C."/>
            <person name="Im J.-S."/>
            <person name="Choi J.-G."/>
            <person name="Park H.-J."/>
            <person name="Lee G.-B."/>
            <person name="Lee Y.-G."/>
            <person name="Hong S.-Y."/>
            <person name="Cho K."/>
            <person name="Sohn K.H."/>
        </authorList>
    </citation>
    <scope>NUCLEOTIDE SEQUENCE</scope>
    <source>
        <strain evidence="3">KR_2_A2</strain>
    </source>
</reference>
<feature type="compositionally biased region" description="Basic and acidic residues" evidence="1">
    <location>
        <begin position="186"/>
        <end position="211"/>
    </location>
</feature>
<feature type="region of interest" description="Disordered" evidence="1">
    <location>
        <begin position="186"/>
        <end position="222"/>
    </location>
</feature>
<evidence type="ECO:0000313" key="2">
    <source>
        <dbReference type="EMBL" id="KAF4135985.1"/>
    </source>
</evidence>
<proteinExistence type="predicted"/>
<organism evidence="3 4">
    <name type="scientific">Phytophthora infestans</name>
    <name type="common">Potato late blight agent</name>
    <name type="synonym">Botrytis infestans</name>
    <dbReference type="NCBI Taxonomy" id="4787"/>
    <lineage>
        <taxon>Eukaryota</taxon>
        <taxon>Sar</taxon>
        <taxon>Stramenopiles</taxon>
        <taxon>Oomycota</taxon>
        <taxon>Peronosporomycetes</taxon>
        <taxon>Peronosporales</taxon>
        <taxon>Peronosporaceae</taxon>
        <taxon>Phytophthora</taxon>
    </lineage>
</organism>
<protein>
    <recommendedName>
        <fullName evidence="5">Tudor domain-containing protein</fullName>
    </recommendedName>
</protein>
<dbReference type="EMBL" id="JAACNO010000795">
    <property type="protein sequence ID" value="KAF4144871.1"/>
    <property type="molecule type" value="Genomic_DNA"/>
</dbReference>
<feature type="compositionally biased region" description="Basic and acidic residues" evidence="1">
    <location>
        <begin position="246"/>
        <end position="260"/>
    </location>
</feature>
<evidence type="ECO:0000313" key="4">
    <source>
        <dbReference type="Proteomes" id="UP000704712"/>
    </source>
</evidence>
<name>A0A8S9UW24_PHYIN</name>
<evidence type="ECO:0000313" key="3">
    <source>
        <dbReference type="EMBL" id="KAF4144871.1"/>
    </source>
</evidence>
<gene>
    <name evidence="3" type="ORF">GN958_ATG06039</name>
    <name evidence="2" type="ORF">GN958_ATG14832</name>
</gene>
<comment type="caution">
    <text evidence="3">The sequence shown here is derived from an EMBL/GenBank/DDBJ whole genome shotgun (WGS) entry which is preliminary data.</text>
</comment>